<dbReference type="RefSeq" id="WP_069306637.1">
    <property type="nucleotide sequence ID" value="NZ_MCRJ01000038.1"/>
</dbReference>
<gene>
    <name evidence="1" type="ORF">A6302_01867</name>
</gene>
<evidence type="ECO:0000313" key="2">
    <source>
        <dbReference type="Proteomes" id="UP000094622"/>
    </source>
</evidence>
<proteinExistence type="predicted"/>
<reference evidence="1 2" key="1">
    <citation type="submission" date="2016-07" db="EMBL/GenBank/DDBJ databases">
        <title>Draft Genome Sequence of Methylobrevis pamukkalensis PK2.</title>
        <authorList>
            <person name="Vasilenko O.V."/>
            <person name="Doronina N.V."/>
            <person name="Shmareva M.N."/>
            <person name="Tarlachkov S.V."/>
            <person name="Mustakhimov I."/>
            <person name="Trotsenko Y.A."/>
        </authorList>
    </citation>
    <scope>NUCLEOTIDE SEQUENCE [LARGE SCALE GENOMIC DNA]</scope>
    <source>
        <strain evidence="1 2">PK2</strain>
    </source>
</reference>
<dbReference type="EMBL" id="MCRJ01000038">
    <property type="protein sequence ID" value="ODN70820.1"/>
    <property type="molecule type" value="Genomic_DNA"/>
</dbReference>
<sequence>MSVYLFGGRPERAIEAADRSQNSIPLSGGYRVAALAAVGRLDEARESWRDYVGYVAGRWHGTGPADESTVARWFLSAPPIGTARQRNDLRAWLGKAGAPVG</sequence>
<name>A0A1E3H3D9_9HYPH</name>
<dbReference type="OrthoDB" id="54411at2"/>
<keyword evidence="2" id="KW-1185">Reference proteome</keyword>
<protein>
    <submittedName>
        <fullName evidence="1">Uncharacterized protein</fullName>
    </submittedName>
</protein>
<dbReference type="Proteomes" id="UP000094622">
    <property type="component" value="Unassembled WGS sequence"/>
</dbReference>
<dbReference type="AlphaFoldDB" id="A0A1E3H3D9"/>
<comment type="caution">
    <text evidence="1">The sequence shown here is derived from an EMBL/GenBank/DDBJ whole genome shotgun (WGS) entry which is preliminary data.</text>
</comment>
<accession>A0A1E3H3D9</accession>
<organism evidence="1 2">
    <name type="scientific">Methylobrevis pamukkalensis</name>
    <dbReference type="NCBI Taxonomy" id="1439726"/>
    <lineage>
        <taxon>Bacteria</taxon>
        <taxon>Pseudomonadati</taxon>
        <taxon>Pseudomonadota</taxon>
        <taxon>Alphaproteobacteria</taxon>
        <taxon>Hyphomicrobiales</taxon>
        <taxon>Pleomorphomonadaceae</taxon>
        <taxon>Methylobrevis</taxon>
    </lineage>
</organism>
<evidence type="ECO:0000313" key="1">
    <source>
        <dbReference type="EMBL" id="ODN70820.1"/>
    </source>
</evidence>